<sequence>MPASRQDGIGVEVQIKATFLLPRSSSIKPLRIRHIFHRSQPSQPSAVDACVAEFKASIPHSTTVSVTSYDSATRNLITTFDPDNRHEEGLGFSPQ</sequence>
<dbReference type="HOGENOM" id="CLU_2378585_0_0_1"/>
<gene>
    <name evidence="1" type="ORF">M407DRAFT_247101</name>
</gene>
<accession>A0A0C3K3K6</accession>
<dbReference type="AlphaFoldDB" id="A0A0C3K3K6"/>
<feature type="non-terminal residue" evidence="1">
    <location>
        <position position="95"/>
    </location>
</feature>
<reference evidence="1 2" key="1">
    <citation type="submission" date="2014-04" db="EMBL/GenBank/DDBJ databases">
        <authorList>
            <consortium name="DOE Joint Genome Institute"/>
            <person name="Kuo A."/>
            <person name="Girlanda M."/>
            <person name="Perotto S."/>
            <person name="Kohler A."/>
            <person name="Nagy L.G."/>
            <person name="Floudas D."/>
            <person name="Copeland A."/>
            <person name="Barry K.W."/>
            <person name="Cichocki N."/>
            <person name="Veneault-Fourrey C."/>
            <person name="LaButti K."/>
            <person name="Lindquist E.A."/>
            <person name="Lipzen A."/>
            <person name="Lundell T."/>
            <person name="Morin E."/>
            <person name="Murat C."/>
            <person name="Sun H."/>
            <person name="Tunlid A."/>
            <person name="Henrissat B."/>
            <person name="Grigoriev I.V."/>
            <person name="Hibbett D.S."/>
            <person name="Martin F."/>
            <person name="Nordberg H.P."/>
            <person name="Cantor M.N."/>
            <person name="Hua S.X."/>
        </authorList>
    </citation>
    <scope>NUCLEOTIDE SEQUENCE [LARGE SCALE GENOMIC DNA]</scope>
    <source>
        <strain evidence="1 2">MUT 4182</strain>
    </source>
</reference>
<dbReference type="Proteomes" id="UP000054248">
    <property type="component" value="Unassembled WGS sequence"/>
</dbReference>
<evidence type="ECO:0000313" key="1">
    <source>
        <dbReference type="EMBL" id="KIO15998.1"/>
    </source>
</evidence>
<protein>
    <submittedName>
        <fullName evidence="1">Uncharacterized protein</fullName>
    </submittedName>
</protein>
<reference evidence="2" key="2">
    <citation type="submission" date="2015-01" db="EMBL/GenBank/DDBJ databases">
        <title>Evolutionary Origins and Diversification of the Mycorrhizal Mutualists.</title>
        <authorList>
            <consortium name="DOE Joint Genome Institute"/>
            <consortium name="Mycorrhizal Genomics Consortium"/>
            <person name="Kohler A."/>
            <person name="Kuo A."/>
            <person name="Nagy L.G."/>
            <person name="Floudas D."/>
            <person name="Copeland A."/>
            <person name="Barry K.W."/>
            <person name="Cichocki N."/>
            <person name="Veneault-Fourrey C."/>
            <person name="LaButti K."/>
            <person name="Lindquist E.A."/>
            <person name="Lipzen A."/>
            <person name="Lundell T."/>
            <person name="Morin E."/>
            <person name="Murat C."/>
            <person name="Riley R."/>
            <person name="Ohm R."/>
            <person name="Sun H."/>
            <person name="Tunlid A."/>
            <person name="Henrissat B."/>
            <person name="Grigoriev I.V."/>
            <person name="Hibbett D.S."/>
            <person name="Martin F."/>
        </authorList>
    </citation>
    <scope>NUCLEOTIDE SEQUENCE [LARGE SCALE GENOMIC DNA]</scope>
    <source>
        <strain evidence="2">MUT 4182</strain>
    </source>
</reference>
<name>A0A0C3K3K6_9AGAM</name>
<keyword evidence="2" id="KW-1185">Reference proteome</keyword>
<proteinExistence type="predicted"/>
<dbReference type="EMBL" id="KN823719">
    <property type="protein sequence ID" value="KIO15998.1"/>
    <property type="molecule type" value="Genomic_DNA"/>
</dbReference>
<evidence type="ECO:0000313" key="2">
    <source>
        <dbReference type="Proteomes" id="UP000054248"/>
    </source>
</evidence>
<organism evidence="1 2">
    <name type="scientific">Tulasnella calospora MUT 4182</name>
    <dbReference type="NCBI Taxonomy" id="1051891"/>
    <lineage>
        <taxon>Eukaryota</taxon>
        <taxon>Fungi</taxon>
        <taxon>Dikarya</taxon>
        <taxon>Basidiomycota</taxon>
        <taxon>Agaricomycotina</taxon>
        <taxon>Agaricomycetes</taxon>
        <taxon>Cantharellales</taxon>
        <taxon>Tulasnellaceae</taxon>
        <taxon>Tulasnella</taxon>
    </lineage>
</organism>